<name>Q6IIL4_DROME</name>
<reference evidence="1" key="1">
    <citation type="journal article" date="2003" name="Genome Biol.">
        <title>An integrated gene annotation and transcriptional profiling approach towards the full gene content of the Drosophila genome.</title>
        <authorList>
            <person name="Hild M."/>
            <person name="Beckmann B."/>
            <person name="Haas S.A."/>
            <person name="Koch B."/>
            <person name="Solovyev V."/>
            <person name="Busold C."/>
            <person name="Fellenberg K."/>
            <person name="Boutros M."/>
            <person name="Vingron M."/>
            <person name="Sauer F."/>
            <person name="Hoheisel J.D."/>
            <person name="Paro R."/>
        </authorList>
    </citation>
    <scope>NUCLEOTIDE SEQUENCE</scope>
</reference>
<dbReference type="EMBL" id="BK003052">
    <property type="protein sequence ID" value="DAA03252.1"/>
    <property type="molecule type" value="Genomic_DNA"/>
</dbReference>
<dbReference type="AlphaFoldDB" id="Q6IIL4"/>
<evidence type="ECO:0000313" key="1">
    <source>
        <dbReference type="EMBL" id="DAA03252.1"/>
    </source>
</evidence>
<gene>
    <name evidence="1" type="ORF">HDC17696</name>
</gene>
<proteinExistence type="predicted"/>
<organism evidence="1">
    <name type="scientific">Drosophila melanogaster</name>
    <name type="common">Fruit fly</name>
    <dbReference type="NCBI Taxonomy" id="7227"/>
    <lineage>
        <taxon>Eukaryota</taxon>
        <taxon>Metazoa</taxon>
        <taxon>Ecdysozoa</taxon>
        <taxon>Arthropoda</taxon>
        <taxon>Hexapoda</taxon>
        <taxon>Insecta</taxon>
        <taxon>Pterygota</taxon>
        <taxon>Neoptera</taxon>
        <taxon>Endopterygota</taxon>
        <taxon>Diptera</taxon>
        <taxon>Brachycera</taxon>
        <taxon>Muscomorpha</taxon>
        <taxon>Ephydroidea</taxon>
        <taxon>Drosophilidae</taxon>
        <taxon>Drosophila</taxon>
        <taxon>Sophophora</taxon>
    </lineage>
</organism>
<sequence length="102" mass="11778">MLHIFHAFDSRMKSQELAAGARKAEKTFQKFKSVGFDKRAELDGLDPEQKAKENQGEIPHWMLDAGCWMLDSGYWIQEWSLGMRRSRGEVKMRMRSGGQPCV</sequence>
<accession>Q6IIL4</accession>
<protein>
    <submittedName>
        <fullName evidence="1">HDC17696</fullName>
    </submittedName>
</protein>